<dbReference type="PANTHER" id="PTHR43132">
    <property type="entry name" value="ARSENICAL RESISTANCE OPERON REPRESSOR ARSR-RELATED"/>
    <property type="match status" value="1"/>
</dbReference>
<dbReference type="PROSITE" id="PS50987">
    <property type="entry name" value="HTH_ARSR_2"/>
    <property type="match status" value="1"/>
</dbReference>
<feature type="domain" description="HTH arsR-type" evidence="4">
    <location>
        <begin position="3"/>
        <end position="98"/>
    </location>
</feature>
<name>A0A5J5G8Z0_9BACL</name>
<dbReference type="PANTHER" id="PTHR43132:SF2">
    <property type="entry name" value="ARSENICAL RESISTANCE OPERON REPRESSOR ARSR-RELATED"/>
    <property type="match status" value="1"/>
</dbReference>
<accession>A0A5J5G8Z0</accession>
<dbReference type="NCBIfam" id="NF033788">
    <property type="entry name" value="HTH_metalloreg"/>
    <property type="match status" value="1"/>
</dbReference>
<dbReference type="Pfam" id="PF12840">
    <property type="entry name" value="HTH_20"/>
    <property type="match status" value="1"/>
</dbReference>
<evidence type="ECO:0000256" key="3">
    <source>
        <dbReference type="ARBA" id="ARBA00023163"/>
    </source>
</evidence>
<dbReference type="InterPro" id="IPR036388">
    <property type="entry name" value="WH-like_DNA-bd_sf"/>
</dbReference>
<dbReference type="RefSeq" id="WP_150458581.1">
    <property type="nucleotide sequence ID" value="NZ_VYKK01000015.1"/>
</dbReference>
<dbReference type="AlphaFoldDB" id="A0A5J5G8Z0"/>
<sequence>MESNFEAYHRSADLLKALAHPVRLCIVRGLVEQGSCNVSHMQECLELPQSTVSQHLQKLRSLGIVETDRSGLEVHYSVKDEKVKQIIKILLEGLPIERT</sequence>
<dbReference type="GO" id="GO:0003700">
    <property type="term" value="F:DNA-binding transcription factor activity"/>
    <property type="evidence" value="ECO:0007669"/>
    <property type="project" value="InterPro"/>
</dbReference>
<protein>
    <submittedName>
        <fullName evidence="5">Winged helix-turn-helix transcriptional regulator</fullName>
    </submittedName>
</protein>
<dbReference type="EMBL" id="VYKK01000015">
    <property type="protein sequence ID" value="KAA9004228.1"/>
    <property type="molecule type" value="Genomic_DNA"/>
</dbReference>
<dbReference type="SUPFAM" id="SSF46785">
    <property type="entry name" value="Winged helix' DNA-binding domain"/>
    <property type="match status" value="1"/>
</dbReference>
<evidence type="ECO:0000313" key="5">
    <source>
        <dbReference type="EMBL" id="KAA9004228.1"/>
    </source>
</evidence>
<evidence type="ECO:0000256" key="1">
    <source>
        <dbReference type="ARBA" id="ARBA00023015"/>
    </source>
</evidence>
<keyword evidence="2" id="KW-0238">DNA-binding</keyword>
<evidence type="ECO:0000313" key="6">
    <source>
        <dbReference type="Proteomes" id="UP000367750"/>
    </source>
</evidence>
<dbReference type="InterPro" id="IPR036390">
    <property type="entry name" value="WH_DNA-bd_sf"/>
</dbReference>
<dbReference type="InterPro" id="IPR011991">
    <property type="entry name" value="ArsR-like_HTH"/>
</dbReference>
<gene>
    <name evidence="5" type="ORF">F4V43_12610</name>
</gene>
<dbReference type="Gene3D" id="1.10.10.10">
    <property type="entry name" value="Winged helix-like DNA-binding domain superfamily/Winged helix DNA-binding domain"/>
    <property type="match status" value="1"/>
</dbReference>
<dbReference type="GO" id="GO:0003677">
    <property type="term" value="F:DNA binding"/>
    <property type="evidence" value="ECO:0007669"/>
    <property type="project" value="UniProtKB-KW"/>
</dbReference>
<dbReference type="SMART" id="SM00418">
    <property type="entry name" value="HTH_ARSR"/>
    <property type="match status" value="1"/>
</dbReference>
<keyword evidence="1" id="KW-0805">Transcription regulation</keyword>
<comment type="caution">
    <text evidence="5">The sequence shown here is derived from an EMBL/GenBank/DDBJ whole genome shotgun (WGS) entry which is preliminary data.</text>
</comment>
<dbReference type="CDD" id="cd00090">
    <property type="entry name" value="HTH_ARSR"/>
    <property type="match status" value="1"/>
</dbReference>
<reference evidence="5 6" key="1">
    <citation type="submission" date="2019-09" db="EMBL/GenBank/DDBJ databases">
        <title>Bacillus ochoae sp. nov., Paenibacillus whitsoniae sp. nov., Paenibacillus spiritus sp. nov. Isolated from the Mars Exploration Rover during spacecraft assembly.</title>
        <authorList>
            <person name="Seuylemezian A."/>
            <person name="Vaishampayan P."/>
        </authorList>
    </citation>
    <scope>NUCLEOTIDE SEQUENCE [LARGE SCALE GENOMIC DNA]</scope>
    <source>
        <strain evidence="5 6">MER_111</strain>
    </source>
</reference>
<dbReference type="InterPro" id="IPR001845">
    <property type="entry name" value="HTH_ArsR_DNA-bd_dom"/>
</dbReference>
<dbReference type="InterPro" id="IPR051011">
    <property type="entry name" value="Metal_resp_trans_reg"/>
</dbReference>
<evidence type="ECO:0000259" key="4">
    <source>
        <dbReference type="PROSITE" id="PS50987"/>
    </source>
</evidence>
<dbReference type="OrthoDB" id="9802016at2"/>
<keyword evidence="6" id="KW-1185">Reference proteome</keyword>
<organism evidence="5 6">
    <name type="scientific">Paenibacillus spiritus</name>
    <dbReference type="NCBI Taxonomy" id="2496557"/>
    <lineage>
        <taxon>Bacteria</taxon>
        <taxon>Bacillati</taxon>
        <taxon>Bacillota</taxon>
        <taxon>Bacilli</taxon>
        <taxon>Bacillales</taxon>
        <taxon>Paenibacillaceae</taxon>
        <taxon>Paenibacillus</taxon>
    </lineage>
</organism>
<evidence type="ECO:0000256" key="2">
    <source>
        <dbReference type="ARBA" id="ARBA00023125"/>
    </source>
</evidence>
<proteinExistence type="predicted"/>
<dbReference type="PRINTS" id="PR00778">
    <property type="entry name" value="HTHARSR"/>
</dbReference>
<dbReference type="Proteomes" id="UP000367750">
    <property type="component" value="Unassembled WGS sequence"/>
</dbReference>
<keyword evidence="3" id="KW-0804">Transcription</keyword>